<dbReference type="AlphaFoldDB" id="A0A0F9EXQ7"/>
<comment type="caution">
    <text evidence="1">The sequence shown here is derived from an EMBL/GenBank/DDBJ whole genome shotgun (WGS) entry which is preliminary data.</text>
</comment>
<accession>A0A0F9EXQ7</accession>
<protein>
    <submittedName>
        <fullName evidence="1">Uncharacterized protein</fullName>
    </submittedName>
</protein>
<gene>
    <name evidence="1" type="ORF">LCGC14_2020530</name>
</gene>
<organism evidence="1">
    <name type="scientific">marine sediment metagenome</name>
    <dbReference type="NCBI Taxonomy" id="412755"/>
    <lineage>
        <taxon>unclassified sequences</taxon>
        <taxon>metagenomes</taxon>
        <taxon>ecological metagenomes</taxon>
    </lineage>
</organism>
<sequence>MRLSRKKAIELCIELWTWLAKTGKKKEDWPEWKKYGDIKNDCWFCEHLIEQQKQNDEKYPTKILPCSKYCIYHEKYGGCQDSDEDGNKSIFDEWDDTGTPEDRKKYAKLFLGQIKQCK</sequence>
<dbReference type="EMBL" id="LAZR01023330">
    <property type="protein sequence ID" value="KKL78873.1"/>
    <property type="molecule type" value="Genomic_DNA"/>
</dbReference>
<proteinExistence type="predicted"/>
<evidence type="ECO:0000313" key="1">
    <source>
        <dbReference type="EMBL" id="KKL78873.1"/>
    </source>
</evidence>
<name>A0A0F9EXQ7_9ZZZZ</name>
<reference evidence="1" key="1">
    <citation type="journal article" date="2015" name="Nature">
        <title>Complex archaea that bridge the gap between prokaryotes and eukaryotes.</title>
        <authorList>
            <person name="Spang A."/>
            <person name="Saw J.H."/>
            <person name="Jorgensen S.L."/>
            <person name="Zaremba-Niedzwiedzka K."/>
            <person name="Martijn J."/>
            <person name="Lind A.E."/>
            <person name="van Eijk R."/>
            <person name="Schleper C."/>
            <person name="Guy L."/>
            <person name="Ettema T.J."/>
        </authorList>
    </citation>
    <scope>NUCLEOTIDE SEQUENCE</scope>
</reference>